<evidence type="ECO:0000256" key="1">
    <source>
        <dbReference type="SAM" id="MobiDB-lite"/>
    </source>
</evidence>
<dbReference type="InterPro" id="IPR028994">
    <property type="entry name" value="Integrin_alpha_N"/>
</dbReference>
<feature type="compositionally biased region" description="Basic and acidic residues" evidence="1">
    <location>
        <begin position="144"/>
        <end position="157"/>
    </location>
</feature>
<comment type="caution">
    <text evidence="2">The sequence shown here is derived from an EMBL/GenBank/DDBJ whole genome shotgun (WGS) entry which is preliminary data.</text>
</comment>
<sequence>PEPYVFKIHFGQPDDQPVPGRYSGKSFRQLAIFRPGNGLWVVRNFTRIYFGREGDRATPADYNGDGTTDFSIYRPEENFWAVRNITRANFPKIGENIPIPADFQGDGSAEMALFNKGLGRWMIHSYSSIYFGEEEDLPVSGPGIKRDFGGKGKEAGRLSELLSQ</sequence>
<organism evidence="2">
    <name type="scientific">marine sediment metagenome</name>
    <dbReference type="NCBI Taxonomy" id="412755"/>
    <lineage>
        <taxon>unclassified sequences</taxon>
        <taxon>metagenomes</taxon>
        <taxon>ecological metagenomes</taxon>
    </lineage>
</organism>
<evidence type="ECO:0008006" key="3">
    <source>
        <dbReference type="Google" id="ProtNLM"/>
    </source>
</evidence>
<accession>X0ZKP1</accession>
<feature type="region of interest" description="Disordered" evidence="1">
    <location>
        <begin position="141"/>
        <end position="164"/>
    </location>
</feature>
<dbReference type="EMBL" id="BARS01055775">
    <property type="protein sequence ID" value="GAG48861.1"/>
    <property type="molecule type" value="Genomic_DNA"/>
</dbReference>
<feature type="non-terminal residue" evidence="2">
    <location>
        <position position="1"/>
    </location>
</feature>
<protein>
    <recommendedName>
        <fullName evidence="3">VCBS repeat-containing protein</fullName>
    </recommendedName>
</protein>
<gene>
    <name evidence="2" type="ORF">S01H1_82294</name>
</gene>
<dbReference type="AlphaFoldDB" id="X0ZKP1"/>
<proteinExistence type="predicted"/>
<evidence type="ECO:0000313" key="2">
    <source>
        <dbReference type="EMBL" id="GAG48861.1"/>
    </source>
</evidence>
<name>X0ZKP1_9ZZZZ</name>
<reference evidence="2" key="1">
    <citation type="journal article" date="2014" name="Front. Microbiol.">
        <title>High frequency of phylogenetically diverse reductive dehalogenase-homologous genes in deep subseafloor sedimentary metagenomes.</title>
        <authorList>
            <person name="Kawai M."/>
            <person name="Futagami T."/>
            <person name="Toyoda A."/>
            <person name="Takaki Y."/>
            <person name="Nishi S."/>
            <person name="Hori S."/>
            <person name="Arai W."/>
            <person name="Tsubouchi T."/>
            <person name="Morono Y."/>
            <person name="Uchiyama I."/>
            <person name="Ito T."/>
            <person name="Fujiyama A."/>
            <person name="Inagaki F."/>
            <person name="Takami H."/>
        </authorList>
    </citation>
    <scope>NUCLEOTIDE SEQUENCE</scope>
    <source>
        <strain evidence="2">Expedition CK06-06</strain>
    </source>
</reference>
<dbReference type="SUPFAM" id="SSF69318">
    <property type="entry name" value="Integrin alpha N-terminal domain"/>
    <property type="match status" value="1"/>
</dbReference>